<dbReference type="Pfam" id="PF10531">
    <property type="entry name" value="SLBB"/>
    <property type="match status" value="1"/>
</dbReference>
<keyword evidence="1" id="KW-0472">Membrane</keyword>
<dbReference type="PANTHER" id="PTHR21180:SF32">
    <property type="entry name" value="ENDONUCLEASE_EXONUCLEASE_PHOSPHATASE FAMILY DOMAIN-CONTAINING PROTEIN 1"/>
    <property type="match status" value="1"/>
</dbReference>
<gene>
    <name evidence="3" type="ORF">OEV98_10260</name>
</gene>
<name>A0AAE3LQX5_9BACI</name>
<dbReference type="Gene3D" id="1.10.150.310">
    <property type="entry name" value="Tex RuvX-like domain-like"/>
    <property type="match status" value="1"/>
</dbReference>
<dbReference type="InterPro" id="IPR010994">
    <property type="entry name" value="RuvA_2-like"/>
</dbReference>
<dbReference type="Gene3D" id="3.10.560.10">
    <property type="entry name" value="Outer membrane lipoprotein wza domain like"/>
    <property type="match status" value="1"/>
</dbReference>
<evidence type="ECO:0000259" key="2">
    <source>
        <dbReference type="SMART" id="SM00278"/>
    </source>
</evidence>
<dbReference type="SUPFAM" id="SSF47781">
    <property type="entry name" value="RuvA domain 2-like"/>
    <property type="match status" value="1"/>
</dbReference>
<dbReference type="NCBIfam" id="TIGR00426">
    <property type="entry name" value="competence protein ComEA helix-hairpin-helix repeat region"/>
    <property type="match status" value="1"/>
</dbReference>
<dbReference type="InterPro" id="IPR051675">
    <property type="entry name" value="Endo/Exo/Phosphatase_dom_1"/>
</dbReference>
<feature type="domain" description="Helix-hairpin-helix DNA-binding motif class 1" evidence="2">
    <location>
        <begin position="194"/>
        <end position="213"/>
    </location>
</feature>
<dbReference type="InterPro" id="IPR003583">
    <property type="entry name" value="Hlx-hairpin-Hlx_DNA-bd_motif"/>
</dbReference>
<feature type="domain" description="Helix-hairpin-helix DNA-binding motif class 1" evidence="2">
    <location>
        <begin position="164"/>
        <end position="183"/>
    </location>
</feature>
<keyword evidence="4" id="KW-1185">Reference proteome</keyword>
<dbReference type="InterPro" id="IPR019554">
    <property type="entry name" value="Soluble_ligand-bd"/>
</dbReference>
<evidence type="ECO:0000313" key="4">
    <source>
        <dbReference type="Proteomes" id="UP001209318"/>
    </source>
</evidence>
<dbReference type="GO" id="GO:0015628">
    <property type="term" value="P:protein secretion by the type II secretion system"/>
    <property type="evidence" value="ECO:0007669"/>
    <property type="project" value="TreeGrafter"/>
</dbReference>
<dbReference type="PANTHER" id="PTHR21180">
    <property type="entry name" value="ENDONUCLEASE/EXONUCLEASE/PHOSPHATASE FAMILY DOMAIN-CONTAINING PROTEIN 1"/>
    <property type="match status" value="1"/>
</dbReference>
<comment type="caution">
    <text evidence="3">The sequence shown here is derived from an EMBL/GenBank/DDBJ whole genome shotgun (WGS) entry which is preliminary data.</text>
</comment>
<reference evidence="3" key="1">
    <citation type="submission" date="2022-10" db="EMBL/GenBank/DDBJ databases">
        <title>Description of Fervidibacillus gen. nov. in the family Fervidibacillaceae fam. nov. with two species, Fervidibacillus albus sp. nov., and Fervidibacillus halotolerans sp. nov., isolated from tidal flat sediments.</title>
        <authorList>
            <person name="Kwon K.K."/>
            <person name="Yang S.-H."/>
        </authorList>
    </citation>
    <scope>NUCLEOTIDE SEQUENCE</scope>
    <source>
        <strain evidence="3">JCM 19140</strain>
    </source>
</reference>
<feature type="transmembrane region" description="Helical" evidence="1">
    <location>
        <begin position="9"/>
        <end position="26"/>
    </location>
</feature>
<keyword evidence="1" id="KW-0812">Transmembrane</keyword>
<dbReference type="SMART" id="SM00278">
    <property type="entry name" value="HhH1"/>
    <property type="match status" value="2"/>
</dbReference>
<dbReference type="AlphaFoldDB" id="A0AAE3LQX5"/>
<dbReference type="EMBL" id="JAOUSF010000003">
    <property type="protein sequence ID" value="MCU9613944.1"/>
    <property type="molecule type" value="Genomic_DNA"/>
</dbReference>
<organism evidence="3 4">
    <name type="scientific">Perspicuibacillus lycopersici</name>
    <dbReference type="NCBI Taxonomy" id="1325689"/>
    <lineage>
        <taxon>Bacteria</taxon>
        <taxon>Bacillati</taxon>
        <taxon>Bacillota</taxon>
        <taxon>Bacilli</taxon>
        <taxon>Bacillales</taxon>
        <taxon>Bacillaceae</taxon>
        <taxon>Perspicuibacillus</taxon>
    </lineage>
</organism>
<dbReference type="Proteomes" id="UP001209318">
    <property type="component" value="Unassembled WGS sequence"/>
</dbReference>
<evidence type="ECO:0000256" key="1">
    <source>
        <dbReference type="SAM" id="Phobius"/>
    </source>
</evidence>
<dbReference type="Pfam" id="PF12836">
    <property type="entry name" value="HHH_3"/>
    <property type="match status" value="1"/>
</dbReference>
<dbReference type="GO" id="GO:0003677">
    <property type="term" value="F:DNA binding"/>
    <property type="evidence" value="ECO:0007669"/>
    <property type="project" value="InterPro"/>
</dbReference>
<evidence type="ECO:0000313" key="3">
    <source>
        <dbReference type="EMBL" id="MCU9613944.1"/>
    </source>
</evidence>
<keyword evidence="1" id="KW-1133">Transmembrane helix</keyword>
<dbReference type="GO" id="GO:0006281">
    <property type="term" value="P:DNA repair"/>
    <property type="evidence" value="ECO:0007669"/>
    <property type="project" value="InterPro"/>
</dbReference>
<sequence>MHWVMQKKTLILITVIAIGAIFVLLTKMHEEESLRTSANLDSNLLETNATNASPEPSAQTSEAIHSEPMVFKVDVKGAIQQPGVYSMKEGDRIIDVVEKAGGFLETADLNQVNLSQKVSDEMVIYVPEIGEDIEANAVVSAAKPPVEGSQENGSIININEADVTMLQNLPGIGPGKAEAIIKYREENGPFQEVTDLMNVSGIGEKTFEKLKENISVQ</sequence>
<dbReference type="GO" id="GO:0015627">
    <property type="term" value="C:type II protein secretion system complex"/>
    <property type="evidence" value="ECO:0007669"/>
    <property type="project" value="TreeGrafter"/>
</dbReference>
<proteinExistence type="predicted"/>
<protein>
    <submittedName>
        <fullName evidence="3">Helix-hairpin-helix domain-containing protein</fullName>
    </submittedName>
</protein>
<accession>A0AAE3LQX5</accession>
<dbReference type="InterPro" id="IPR004509">
    <property type="entry name" value="Competence_ComEA_HhH"/>
</dbReference>
<dbReference type="RefSeq" id="WP_263073179.1">
    <property type="nucleotide sequence ID" value="NZ_JAOUSF010000003.1"/>
</dbReference>